<protein>
    <recommendedName>
        <fullName evidence="3">Serine hydroxymethyltransferase-like domain-containing protein</fullName>
    </recommendedName>
</protein>
<dbReference type="InterPro" id="IPR015422">
    <property type="entry name" value="PyrdxlP-dep_Trfase_small"/>
</dbReference>
<gene>
    <name evidence="4" type="ORF">A3E09_01340</name>
</gene>
<sequence>MNDSVFDYVLKHQKAADERLYLVSSENALSARARFVFLTEVLNRYYFPLETHHHWAFPGNEWLEAVYKRCHELLSEATGARFVNFRPISGVNAMTVALAALGRPGETIAVLAPENGGHPITVKVAERLGLKAVHLPYRQEEFSLDTALVADFVAREGVSLIYLDAAQILFPHKLREMRSLLPNSVKIYYDGSHVMGLIFGKQFQDPLAEGADFLGGSTHKTIPGPHKAFIATNDAEANERIAQWSRVLVSHDHGGDVAALAIVLEEMRGRWQEYAVQVVKNARRLAEKLHEKGLPVIAERLGFTRSHQLWVNIAPLADPYEAVLALARCNVISNTIRAPSLHGGLALRLGVQEMTYCGAKEEEMDALAGIFEDLFIKKSSETLAKARVVEIKRRLKTAVDPEAISRIADMLSSRKE</sequence>
<dbReference type="InterPro" id="IPR015421">
    <property type="entry name" value="PyrdxlP-dep_Trfase_major"/>
</dbReference>
<dbReference type="InterPro" id="IPR039429">
    <property type="entry name" value="SHMT-like_dom"/>
</dbReference>
<dbReference type="Pfam" id="PF00464">
    <property type="entry name" value="SHMT"/>
    <property type="match status" value="1"/>
</dbReference>
<dbReference type="GO" id="GO:0004372">
    <property type="term" value="F:glycine hydroxymethyltransferase activity"/>
    <property type="evidence" value="ECO:0007669"/>
    <property type="project" value="TreeGrafter"/>
</dbReference>
<evidence type="ECO:0000313" key="4">
    <source>
        <dbReference type="EMBL" id="OGY98022.1"/>
    </source>
</evidence>
<dbReference type="GO" id="GO:0046653">
    <property type="term" value="P:tetrahydrofolate metabolic process"/>
    <property type="evidence" value="ECO:0007669"/>
    <property type="project" value="TreeGrafter"/>
</dbReference>
<dbReference type="GO" id="GO:0019264">
    <property type="term" value="P:glycine biosynthetic process from serine"/>
    <property type="evidence" value="ECO:0007669"/>
    <property type="project" value="TreeGrafter"/>
</dbReference>
<evidence type="ECO:0000256" key="2">
    <source>
        <dbReference type="ARBA" id="ARBA00022898"/>
    </source>
</evidence>
<dbReference type="SUPFAM" id="SSF53383">
    <property type="entry name" value="PLP-dependent transferases"/>
    <property type="match status" value="1"/>
</dbReference>
<reference evidence="4 5" key="1">
    <citation type="journal article" date="2016" name="Nat. Commun.">
        <title>Thousands of microbial genomes shed light on interconnected biogeochemical processes in an aquifer system.</title>
        <authorList>
            <person name="Anantharaman K."/>
            <person name="Brown C.T."/>
            <person name="Hug L.A."/>
            <person name="Sharon I."/>
            <person name="Castelle C.J."/>
            <person name="Probst A.J."/>
            <person name="Thomas B.C."/>
            <person name="Singh A."/>
            <person name="Wilkins M.J."/>
            <person name="Karaoz U."/>
            <person name="Brodie E.L."/>
            <person name="Williams K.H."/>
            <person name="Hubbard S.S."/>
            <person name="Banfield J.F."/>
        </authorList>
    </citation>
    <scope>NUCLEOTIDE SEQUENCE [LARGE SCALE GENOMIC DNA]</scope>
</reference>
<evidence type="ECO:0000256" key="1">
    <source>
        <dbReference type="ARBA" id="ARBA00001933"/>
    </source>
</evidence>
<dbReference type="AlphaFoldDB" id="A0A1G2C9H9"/>
<organism evidence="4 5">
    <name type="scientific">Candidatus Liptonbacteria bacterium RIFCSPHIGHO2_12_FULL_60_13</name>
    <dbReference type="NCBI Taxonomy" id="1798648"/>
    <lineage>
        <taxon>Bacteria</taxon>
        <taxon>Candidatus Liptoniibacteriota</taxon>
    </lineage>
</organism>
<dbReference type="InterPro" id="IPR015424">
    <property type="entry name" value="PyrdxlP-dep_Trfase"/>
</dbReference>
<dbReference type="PANTHER" id="PTHR11680:SF35">
    <property type="entry name" value="SERINE HYDROXYMETHYLTRANSFERASE 1"/>
    <property type="match status" value="1"/>
</dbReference>
<dbReference type="Proteomes" id="UP000178796">
    <property type="component" value="Unassembled WGS sequence"/>
</dbReference>
<comment type="cofactor">
    <cofactor evidence="1">
        <name>pyridoxal 5'-phosphate</name>
        <dbReference type="ChEBI" id="CHEBI:597326"/>
    </cofactor>
</comment>
<evidence type="ECO:0000313" key="5">
    <source>
        <dbReference type="Proteomes" id="UP000178796"/>
    </source>
</evidence>
<dbReference type="GO" id="GO:0030170">
    <property type="term" value="F:pyridoxal phosphate binding"/>
    <property type="evidence" value="ECO:0007669"/>
    <property type="project" value="TreeGrafter"/>
</dbReference>
<dbReference type="Gene3D" id="3.40.640.10">
    <property type="entry name" value="Type I PLP-dependent aspartate aminotransferase-like (Major domain)"/>
    <property type="match status" value="1"/>
</dbReference>
<dbReference type="InterPro" id="IPR049943">
    <property type="entry name" value="Ser_HO-MeTrfase-like"/>
</dbReference>
<proteinExistence type="predicted"/>
<comment type="caution">
    <text evidence="4">The sequence shown here is derived from an EMBL/GenBank/DDBJ whole genome shotgun (WGS) entry which is preliminary data.</text>
</comment>
<feature type="domain" description="Serine hydroxymethyltransferase-like" evidence="3">
    <location>
        <begin position="4"/>
        <end position="369"/>
    </location>
</feature>
<evidence type="ECO:0000259" key="3">
    <source>
        <dbReference type="Pfam" id="PF00464"/>
    </source>
</evidence>
<name>A0A1G2C9H9_9BACT</name>
<dbReference type="EMBL" id="MHKY01000044">
    <property type="protein sequence ID" value="OGY98022.1"/>
    <property type="molecule type" value="Genomic_DNA"/>
</dbReference>
<dbReference type="GO" id="GO:0005737">
    <property type="term" value="C:cytoplasm"/>
    <property type="evidence" value="ECO:0007669"/>
    <property type="project" value="TreeGrafter"/>
</dbReference>
<dbReference type="PANTHER" id="PTHR11680">
    <property type="entry name" value="SERINE HYDROXYMETHYLTRANSFERASE"/>
    <property type="match status" value="1"/>
</dbReference>
<dbReference type="Gene3D" id="3.90.1150.10">
    <property type="entry name" value="Aspartate Aminotransferase, domain 1"/>
    <property type="match status" value="1"/>
</dbReference>
<keyword evidence="2" id="KW-0663">Pyridoxal phosphate</keyword>
<accession>A0A1G2C9H9</accession>